<keyword evidence="3" id="KW-1185">Reference proteome</keyword>
<dbReference type="EMBL" id="JBICBT010000716">
    <property type="protein sequence ID" value="KAL3104310.1"/>
    <property type="molecule type" value="Genomic_DNA"/>
</dbReference>
<comment type="caution">
    <text evidence="2">The sequence shown here is derived from an EMBL/GenBank/DDBJ whole genome shotgun (WGS) entry which is preliminary data.</text>
</comment>
<sequence length="321" mass="34873">MPNPTGHWRFRPMYMQMRTGFAGGGERKLNEQPGMAGAPMPLQANVRKSSPSLLSVAPPPRQRKHFPEAWIWVDLDAAANGTTPSGDVRDGTVRRRSRPPGAAAASRSTGAASAQTLSGHVDMGGSGRGRHAQQQVTGISRTTVARARYLVARFKYEGFPGLAGSPVPLESGSNAPPLMVSRFSAPVPQPLLLAPPRQRNYFPEAWIWADLLMDPAVGGVATAYMLAEDNPGISYFGGPPIADASLSSLKMDRPKSAPARVRSEFPETWIWTGLDTAAGDGKRLHGLRWFDSFGYVKELSYWKRVVFCFLFDGSGPKRPQL</sequence>
<gene>
    <name evidence="2" type="ORF">niasHT_029095</name>
</gene>
<accession>A0ABD2KMZ0</accession>
<evidence type="ECO:0000313" key="3">
    <source>
        <dbReference type="Proteomes" id="UP001620626"/>
    </source>
</evidence>
<dbReference type="AlphaFoldDB" id="A0ABD2KMZ0"/>
<proteinExistence type="predicted"/>
<feature type="region of interest" description="Disordered" evidence="1">
    <location>
        <begin position="81"/>
        <end position="139"/>
    </location>
</feature>
<feature type="compositionally biased region" description="Low complexity" evidence="1">
    <location>
        <begin position="99"/>
        <end position="114"/>
    </location>
</feature>
<evidence type="ECO:0000256" key="1">
    <source>
        <dbReference type="SAM" id="MobiDB-lite"/>
    </source>
</evidence>
<protein>
    <submittedName>
        <fullName evidence="2">Uncharacterized protein</fullName>
    </submittedName>
</protein>
<dbReference type="Proteomes" id="UP001620626">
    <property type="component" value="Unassembled WGS sequence"/>
</dbReference>
<evidence type="ECO:0000313" key="2">
    <source>
        <dbReference type="EMBL" id="KAL3104310.1"/>
    </source>
</evidence>
<name>A0ABD2KMZ0_9BILA</name>
<organism evidence="2 3">
    <name type="scientific">Heterodera trifolii</name>
    <dbReference type="NCBI Taxonomy" id="157864"/>
    <lineage>
        <taxon>Eukaryota</taxon>
        <taxon>Metazoa</taxon>
        <taxon>Ecdysozoa</taxon>
        <taxon>Nematoda</taxon>
        <taxon>Chromadorea</taxon>
        <taxon>Rhabditida</taxon>
        <taxon>Tylenchina</taxon>
        <taxon>Tylenchomorpha</taxon>
        <taxon>Tylenchoidea</taxon>
        <taxon>Heteroderidae</taxon>
        <taxon>Heteroderinae</taxon>
        <taxon>Heterodera</taxon>
    </lineage>
</organism>
<reference evidence="2 3" key="1">
    <citation type="submission" date="2024-10" db="EMBL/GenBank/DDBJ databases">
        <authorList>
            <person name="Kim D."/>
        </authorList>
    </citation>
    <scope>NUCLEOTIDE SEQUENCE [LARGE SCALE GENOMIC DNA]</scope>
    <source>
        <strain evidence="2">BH-2024</strain>
    </source>
</reference>